<feature type="domain" description="Hydin adenylate kinase-like" evidence="6">
    <location>
        <begin position="378"/>
        <end position="425"/>
    </location>
</feature>
<dbReference type="SUPFAM" id="SSF52540">
    <property type="entry name" value="P-loop containing nucleoside triphosphate hydrolases"/>
    <property type="match status" value="1"/>
</dbReference>
<accession>A0A507FKE9</accession>
<sequence length="716" mass="81251">MRCFISNIDSPAGHNFSRLLASTVVGSRKDPEAEEEEPAAGEDDGEKKEEKPKEKYQVIGTLSAELGVPVAPSSPGAMFETGDKKRDQARREAIEKFAVRGQKPAWVESLVQNNDRDVLKQALLSCDVIIYDLNQCLDEASWAIETLAELTDTFLEKPKVFIALSSIMTWAKTKVDQDDPEAFLAEDEYRRRKAHPNYKNHIQIEKNIMKFGKKSALKTYVIAAGLVYHSGDSIFHHILKAAWHNEEELVCYGDGSNVLPTIHMDDLTNVIVEVVEFQPEAKYLLAIDDSKHTLYEITKAISDGLGSGKVKKVAKEMALLNKSLPQIDFDMILVNLRLEPGHVKEMTFEWKYETGLIENLPALIQEYKDARGLSPIKIVVHGPPASGKTFYCEKIAQFYDIHYVEVDAVVKAAIARLERKAGVQDPVDEEDTGEAEKEQLDELKDAMRNNNGKVPEEHILNFVKEKLRSMPCRNQGYILDGFPTTLDEASAVFKPNEDDIKDDKSPNIDELTAPDFVLTLEVSDEFIKERIMNLPEAATADTKNSEESLMRRLEEFRNANTDESTVLNYFDELEIHPHPVSITSNESETVMEGITRYIGKPHNYGPTLEQLEEKKRLDDEAKATQIAAAEEERKMREKEEEERQVKAVAEWNIRMEEIRKQEQEVLEAQSVPLRNYLMKYVMPTLTTGLIEVCKVRPEDPIDYLAEFLFKHNSPST</sequence>
<dbReference type="Gene3D" id="1.20.890.10">
    <property type="entry name" value="cAMP-dependent protein kinase regulatory subunit, dimerization-anchoring domain"/>
    <property type="match status" value="1"/>
</dbReference>
<dbReference type="CDD" id="cd01428">
    <property type="entry name" value="ADK"/>
    <property type="match status" value="1"/>
</dbReference>
<feature type="coiled-coil region" evidence="4">
    <location>
        <begin position="614"/>
        <end position="648"/>
    </location>
</feature>
<dbReference type="AlphaFoldDB" id="A0A507FKE9"/>
<dbReference type="CDD" id="cd22967">
    <property type="entry name" value="DD_AK7"/>
    <property type="match status" value="1"/>
</dbReference>
<dbReference type="Gene3D" id="3.40.50.300">
    <property type="entry name" value="P-loop containing nucleotide triphosphate hydrolases"/>
    <property type="match status" value="1"/>
</dbReference>
<evidence type="ECO:0000256" key="2">
    <source>
        <dbReference type="ARBA" id="ARBA00022741"/>
    </source>
</evidence>
<keyword evidence="4" id="KW-0175">Coiled coil</keyword>
<dbReference type="InterPro" id="IPR033768">
    <property type="entry name" value="Hydin_ADK"/>
</dbReference>
<dbReference type="InterPro" id="IPR007858">
    <property type="entry name" value="Dpy-30_motif"/>
</dbReference>
<dbReference type="InterPro" id="IPR047499">
    <property type="entry name" value="DD_AK7"/>
</dbReference>
<dbReference type="STRING" id="246404.A0A507FKE9"/>
<dbReference type="Pfam" id="PF17213">
    <property type="entry name" value="Hydin_ADK"/>
    <property type="match status" value="1"/>
</dbReference>
<name>A0A507FKE9_9FUNG</name>
<dbReference type="InterPro" id="IPR036291">
    <property type="entry name" value="NAD(P)-bd_dom_sf"/>
</dbReference>
<dbReference type="PRINTS" id="PR00094">
    <property type="entry name" value="ADENYLTKNASE"/>
</dbReference>
<dbReference type="Pfam" id="PF05186">
    <property type="entry name" value="Dpy-30"/>
    <property type="match status" value="1"/>
</dbReference>
<evidence type="ECO:0000313" key="8">
    <source>
        <dbReference type="Proteomes" id="UP000320333"/>
    </source>
</evidence>
<dbReference type="OrthoDB" id="10262413at2759"/>
<organism evidence="7 8">
    <name type="scientific">Chytriomyces confervae</name>
    <dbReference type="NCBI Taxonomy" id="246404"/>
    <lineage>
        <taxon>Eukaryota</taxon>
        <taxon>Fungi</taxon>
        <taxon>Fungi incertae sedis</taxon>
        <taxon>Chytridiomycota</taxon>
        <taxon>Chytridiomycota incertae sedis</taxon>
        <taxon>Chytridiomycetes</taxon>
        <taxon>Chytridiales</taxon>
        <taxon>Chytriomycetaceae</taxon>
        <taxon>Chytriomyces</taxon>
    </lineage>
</organism>
<dbReference type="SUPFAM" id="SSF51735">
    <property type="entry name" value="NAD(P)-binding Rossmann-fold domains"/>
    <property type="match status" value="1"/>
</dbReference>
<reference evidence="7 8" key="1">
    <citation type="journal article" date="2019" name="Sci. Rep.">
        <title>Comparative genomics of chytrid fungi reveal insights into the obligate biotrophic and pathogenic lifestyle of Synchytrium endobioticum.</title>
        <authorList>
            <person name="van de Vossenberg B.T.L.H."/>
            <person name="Warris S."/>
            <person name="Nguyen H.D.T."/>
            <person name="van Gent-Pelzer M.P.E."/>
            <person name="Joly D.L."/>
            <person name="van de Geest H.C."/>
            <person name="Bonants P.J.M."/>
            <person name="Smith D.S."/>
            <person name="Levesque C.A."/>
            <person name="van der Lee T.A.J."/>
        </authorList>
    </citation>
    <scope>NUCLEOTIDE SEQUENCE [LARGE SCALE GENOMIC DNA]</scope>
    <source>
        <strain evidence="7 8">CBS 675.73</strain>
    </source>
</reference>
<proteinExistence type="predicted"/>
<evidence type="ECO:0000256" key="3">
    <source>
        <dbReference type="ARBA" id="ARBA00022777"/>
    </source>
</evidence>
<protein>
    <submittedName>
        <fullName evidence="7">Adenylate kinase</fullName>
    </submittedName>
</protein>
<dbReference type="Gene3D" id="3.40.50.720">
    <property type="entry name" value="NAD(P)-binding Rossmann-like Domain"/>
    <property type="match status" value="1"/>
</dbReference>
<comment type="caution">
    <text evidence="7">The sequence shown here is derived from an EMBL/GenBank/DDBJ whole genome shotgun (WGS) entry which is preliminary data.</text>
</comment>
<feature type="compositionally biased region" description="Acidic residues" evidence="5">
    <location>
        <begin position="32"/>
        <end position="44"/>
    </location>
</feature>
<gene>
    <name evidence="7" type="ORF">CcCBS67573_g01808</name>
</gene>
<evidence type="ECO:0000256" key="5">
    <source>
        <dbReference type="SAM" id="MobiDB-lite"/>
    </source>
</evidence>
<evidence type="ECO:0000256" key="1">
    <source>
        <dbReference type="ARBA" id="ARBA00022679"/>
    </source>
</evidence>
<dbReference type="InterPro" id="IPR000850">
    <property type="entry name" value="Adenylat/UMP-CMP_kin"/>
</dbReference>
<dbReference type="Proteomes" id="UP000320333">
    <property type="component" value="Unassembled WGS sequence"/>
</dbReference>
<dbReference type="PANTHER" id="PTHR23359">
    <property type="entry name" value="NUCLEOTIDE KINASE"/>
    <property type="match status" value="1"/>
</dbReference>
<dbReference type="Pfam" id="PF00406">
    <property type="entry name" value="ADK"/>
    <property type="match status" value="1"/>
</dbReference>
<dbReference type="InterPro" id="IPR027417">
    <property type="entry name" value="P-loop_NTPase"/>
</dbReference>
<dbReference type="EMBL" id="QEAP01000033">
    <property type="protein sequence ID" value="TPX76901.1"/>
    <property type="molecule type" value="Genomic_DNA"/>
</dbReference>
<feature type="region of interest" description="Disordered" evidence="5">
    <location>
        <begin position="26"/>
        <end position="54"/>
    </location>
</feature>
<evidence type="ECO:0000313" key="7">
    <source>
        <dbReference type="EMBL" id="TPX76901.1"/>
    </source>
</evidence>
<feature type="compositionally biased region" description="Basic and acidic residues" evidence="5">
    <location>
        <begin position="45"/>
        <end position="54"/>
    </location>
</feature>
<evidence type="ECO:0000259" key="6">
    <source>
        <dbReference type="Pfam" id="PF17213"/>
    </source>
</evidence>
<dbReference type="GO" id="GO:0019205">
    <property type="term" value="F:nucleobase-containing compound kinase activity"/>
    <property type="evidence" value="ECO:0007669"/>
    <property type="project" value="InterPro"/>
</dbReference>
<dbReference type="GO" id="GO:0005524">
    <property type="term" value="F:ATP binding"/>
    <property type="evidence" value="ECO:0007669"/>
    <property type="project" value="InterPro"/>
</dbReference>
<keyword evidence="8" id="KW-1185">Reference proteome</keyword>
<keyword evidence="2" id="KW-0547">Nucleotide-binding</keyword>
<dbReference type="GO" id="GO:0006139">
    <property type="term" value="P:nucleobase-containing compound metabolic process"/>
    <property type="evidence" value="ECO:0007669"/>
    <property type="project" value="InterPro"/>
</dbReference>
<keyword evidence="1" id="KW-0808">Transferase</keyword>
<keyword evidence="3 7" id="KW-0418">Kinase</keyword>
<evidence type="ECO:0000256" key="4">
    <source>
        <dbReference type="SAM" id="Coils"/>
    </source>
</evidence>